<dbReference type="AlphaFoldDB" id="W7TSW0"/>
<dbReference type="GO" id="GO:0016301">
    <property type="term" value="F:kinase activity"/>
    <property type="evidence" value="ECO:0007669"/>
    <property type="project" value="UniProtKB-KW"/>
</dbReference>
<dbReference type="OrthoDB" id="347435at2759"/>
<name>W7TSW0_9STRA</name>
<protein>
    <submittedName>
        <fullName evidence="1">D-glycerate 3-kinase</fullName>
    </submittedName>
</protein>
<sequence length="383" mass="42887">MGRVARTSGIAFSRQIRNPMYAGSCGFASGGRGDWQERDDVLAFARQSPIYDKCFSEQNPANLPSAQEWVDKGLFLRDKLSVGQATPINSNFGIRIFHFYLPLYFWLRYLVRCRRGQDLPTGTQNNSEPLCSQPRTIVVGLNAPQGAGKTTLVNLCRALFSLDGLSCVALSIDDFYLTNDDQQRLAAQHSGNRLLEHRGNAGTHDVALGRDTIIQCVQAGEGEKVALPRYDKSLGAGRGDRAHRQQWPVVEGRIDVVLLEGWMLGFRPLPPDAPQLQKEAGLAQVNANLGEYEQWHALVDAWAVIQVEDLSIIASWRLEAERGMRRERGAEGGMTDAQVRDFVSRFMPSYTAFSEHSIYNEDELSRKKPVLRIFFDKERNPTG</sequence>
<proteinExistence type="predicted"/>
<dbReference type="Proteomes" id="UP000019335">
    <property type="component" value="Chromosome 3"/>
</dbReference>
<keyword evidence="1" id="KW-0808">Transferase</keyword>
<gene>
    <name evidence="1" type="ORF">Naga_100119g11</name>
</gene>
<comment type="caution">
    <text evidence="1">The sequence shown here is derived from an EMBL/GenBank/DDBJ whole genome shotgun (WGS) entry which is preliminary data.</text>
</comment>
<dbReference type="EMBL" id="AZIL01000175">
    <property type="protein sequence ID" value="EWM29242.1"/>
    <property type="molecule type" value="Genomic_DNA"/>
</dbReference>
<organism evidence="1 2">
    <name type="scientific">Nannochloropsis gaditana</name>
    <dbReference type="NCBI Taxonomy" id="72520"/>
    <lineage>
        <taxon>Eukaryota</taxon>
        <taxon>Sar</taxon>
        <taxon>Stramenopiles</taxon>
        <taxon>Ochrophyta</taxon>
        <taxon>Eustigmatophyceae</taxon>
        <taxon>Eustigmatales</taxon>
        <taxon>Monodopsidaceae</taxon>
        <taxon>Nannochloropsis</taxon>
    </lineage>
</organism>
<keyword evidence="1" id="KW-0418">Kinase</keyword>
<reference evidence="1 2" key="1">
    <citation type="journal article" date="2014" name="Mol. Plant">
        <title>Chromosome Scale Genome Assembly and Transcriptome Profiling of Nannochloropsis gaditana in Nitrogen Depletion.</title>
        <authorList>
            <person name="Corteggiani Carpinelli E."/>
            <person name="Telatin A."/>
            <person name="Vitulo N."/>
            <person name="Forcato C."/>
            <person name="D'Angelo M."/>
            <person name="Schiavon R."/>
            <person name="Vezzi A."/>
            <person name="Giacometti G.M."/>
            <person name="Morosinotto T."/>
            <person name="Valle G."/>
        </authorList>
    </citation>
    <scope>NUCLEOTIDE SEQUENCE [LARGE SCALE GENOMIC DNA]</scope>
    <source>
        <strain evidence="1 2">B-31</strain>
    </source>
</reference>
<dbReference type="PANTHER" id="PTHR10285">
    <property type="entry name" value="URIDINE KINASE"/>
    <property type="match status" value="1"/>
</dbReference>
<dbReference type="Gene3D" id="3.40.50.300">
    <property type="entry name" value="P-loop containing nucleotide triphosphate hydrolases"/>
    <property type="match status" value="1"/>
</dbReference>
<dbReference type="SUPFAM" id="SSF52540">
    <property type="entry name" value="P-loop containing nucleoside triphosphate hydrolases"/>
    <property type="match status" value="1"/>
</dbReference>
<keyword evidence="2" id="KW-1185">Reference proteome</keyword>
<evidence type="ECO:0000313" key="1">
    <source>
        <dbReference type="EMBL" id="EWM29242.1"/>
    </source>
</evidence>
<evidence type="ECO:0000313" key="2">
    <source>
        <dbReference type="Proteomes" id="UP000019335"/>
    </source>
</evidence>
<dbReference type="InterPro" id="IPR027417">
    <property type="entry name" value="P-loop_NTPase"/>
</dbReference>
<accession>W7TSW0</accession>